<dbReference type="EMBL" id="BPNI01000157">
    <property type="protein sequence ID" value="GJA43349.1"/>
    <property type="molecule type" value="Genomic_DNA"/>
</dbReference>
<evidence type="ECO:0000313" key="2">
    <source>
        <dbReference type="Proteomes" id="UP000886939"/>
    </source>
</evidence>
<evidence type="ECO:0000313" key="1">
    <source>
        <dbReference type="EMBL" id="GJA43349.1"/>
    </source>
</evidence>
<protein>
    <recommendedName>
        <fullName evidence="3">Cell division inhibitor</fullName>
    </recommendedName>
</protein>
<reference evidence="1" key="1">
    <citation type="submission" date="2021-07" db="EMBL/GenBank/DDBJ databases">
        <title>Draft genome sequence of carbapenem-resistant Aeromonas spp. in Japan.</title>
        <authorList>
            <person name="Maehana S."/>
            <person name="Suzuki M."/>
            <person name="Kitasato H."/>
        </authorList>
    </citation>
    <scope>NUCLEOTIDE SEQUENCE</scope>
    <source>
        <strain evidence="1">KAM343</strain>
    </source>
</reference>
<name>A0AAV4YRI4_AERCA</name>
<comment type="caution">
    <text evidence="1">The sequence shown here is derived from an EMBL/GenBank/DDBJ whole genome shotgun (WGS) entry which is preliminary data.</text>
</comment>
<accession>A0AAV4YRI4</accession>
<evidence type="ECO:0008006" key="3">
    <source>
        <dbReference type="Google" id="ProtNLM"/>
    </source>
</evidence>
<gene>
    <name evidence="1" type="ORF">KAM343_41450</name>
</gene>
<dbReference type="AlphaFoldDB" id="A0AAV4YRI4"/>
<proteinExistence type="predicted"/>
<dbReference type="Proteomes" id="UP000886939">
    <property type="component" value="Unassembled WGS sequence"/>
</dbReference>
<organism evidence="1 2">
    <name type="scientific">Aeromonas caviae</name>
    <name type="common">Aeromonas punctata</name>
    <dbReference type="NCBI Taxonomy" id="648"/>
    <lineage>
        <taxon>Bacteria</taxon>
        <taxon>Pseudomonadati</taxon>
        <taxon>Pseudomonadota</taxon>
        <taxon>Gammaproteobacteria</taxon>
        <taxon>Aeromonadales</taxon>
        <taxon>Aeromonadaceae</taxon>
        <taxon>Aeromonas</taxon>
    </lineage>
</organism>
<sequence>MHAPKIKNWQRLLEQSLMNGHCAAVLTWLPEQVALDRSTLSTLGQRAGVLTRFFEPSTPLGGALSYGGQDIYLNH</sequence>